<proteinExistence type="predicted"/>
<protein>
    <recommendedName>
        <fullName evidence="3">Phage protein</fullName>
    </recommendedName>
</protein>
<dbReference type="RefSeq" id="YP_009209679.1">
    <property type="nucleotide sequence ID" value="NC_028924.1"/>
</dbReference>
<accession>A0A0F7IJH0</accession>
<dbReference type="OrthoDB" id="30397at10239"/>
<dbReference type="KEGG" id="vg:26636098"/>
<dbReference type="Proteomes" id="UP000204415">
    <property type="component" value="Segment"/>
</dbReference>
<keyword evidence="2" id="KW-1185">Reference proteome</keyword>
<evidence type="ECO:0000313" key="2">
    <source>
        <dbReference type="Proteomes" id="UP000204415"/>
    </source>
</evidence>
<name>A0A0F7IJH0_9CAUD</name>
<evidence type="ECO:0008006" key="3">
    <source>
        <dbReference type="Google" id="ProtNLM"/>
    </source>
</evidence>
<organism evidence="1 2">
    <name type="scientific">Polaribacter phage P12002L</name>
    <dbReference type="NCBI Taxonomy" id="1647386"/>
    <lineage>
        <taxon>Viruses</taxon>
        <taxon>Duplodnaviria</taxon>
        <taxon>Heunggongvirae</taxon>
        <taxon>Uroviricota</taxon>
        <taxon>Caudoviricetes</taxon>
        <taxon>Incheonvirus</taxon>
        <taxon>Incheonvirus P12002L</taxon>
    </lineage>
</organism>
<evidence type="ECO:0000313" key="1">
    <source>
        <dbReference type="EMBL" id="AKG94193.1"/>
    </source>
</evidence>
<dbReference type="GeneID" id="26636098"/>
<sequence>MNFTTTSTVGIDTIIKSIQEDLYNALIDIWVDDIDGYGRVYRTETDNKVIARYYISENDYKDVYYNDNKSGQFFFITSSDSKTEDEFVYQNDVKVVFMINLNKTVGSGRKDEQARLDVVRLLRDNSFSRYEITGIETGVKNVFSGFDSEKVNKADINPLHTFCIKIKARYYINNKCD</sequence>
<gene>
    <name evidence="1" type="ORF">P12002L_0019</name>
</gene>
<reference evidence="1 2" key="1">
    <citation type="journal article" date="2015" name="Stand. Genomic Sci.">
        <title>Complete genome sequences of bacteriophages P12002L and P12002S, two lytic phages that infect a marine Polaribacter strain.</title>
        <authorList>
            <person name="Kang I."/>
            <person name="Jang H."/>
            <person name="Cho J.-C."/>
        </authorList>
    </citation>
    <scope>NUCLEOTIDE SEQUENCE [LARGE SCALE GENOMIC DNA]</scope>
</reference>
<dbReference type="EMBL" id="KR136259">
    <property type="protein sequence ID" value="AKG94193.1"/>
    <property type="molecule type" value="Genomic_DNA"/>
</dbReference>